<dbReference type="Proteomes" id="UP001589693">
    <property type="component" value="Unassembled WGS sequence"/>
</dbReference>
<evidence type="ECO:0000259" key="3">
    <source>
        <dbReference type="Pfam" id="PF16751"/>
    </source>
</evidence>
<keyword evidence="2" id="KW-0812">Transmembrane</keyword>
<evidence type="ECO:0000256" key="2">
    <source>
        <dbReference type="SAM" id="Phobius"/>
    </source>
</evidence>
<evidence type="ECO:0000313" key="5">
    <source>
        <dbReference type="Proteomes" id="UP001589693"/>
    </source>
</evidence>
<evidence type="ECO:0000313" key="4">
    <source>
        <dbReference type="EMBL" id="MFB9907125.1"/>
    </source>
</evidence>
<dbReference type="Pfam" id="PF16751">
    <property type="entry name" value="RsdA_SigD_bd"/>
    <property type="match status" value="1"/>
</dbReference>
<feature type="compositionally biased region" description="Low complexity" evidence="1">
    <location>
        <begin position="250"/>
        <end position="301"/>
    </location>
</feature>
<dbReference type="RefSeq" id="WP_377856708.1">
    <property type="nucleotide sequence ID" value="NZ_JBHLZU010000020.1"/>
</dbReference>
<feature type="domain" description="Anti-sigma-D factor RsdA sigma factor binding region" evidence="3">
    <location>
        <begin position="50"/>
        <end position="91"/>
    </location>
</feature>
<keyword evidence="5" id="KW-1185">Reference proteome</keyword>
<feature type="compositionally biased region" description="Pro residues" evidence="1">
    <location>
        <begin position="230"/>
        <end position="249"/>
    </location>
</feature>
<comment type="caution">
    <text evidence="4">The sequence shown here is derived from an EMBL/GenBank/DDBJ whole genome shotgun (WGS) entry which is preliminary data.</text>
</comment>
<feature type="transmembrane region" description="Helical" evidence="2">
    <location>
        <begin position="119"/>
        <end position="141"/>
    </location>
</feature>
<feature type="region of interest" description="Disordered" evidence="1">
    <location>
        <begin position="1"/>
        <end position="22"/>
    </location>
</feature>
<feature type="region of interest" description="Disordered" evidence="1">
    <location>
        <begin position="224"/>
        <end position="342"/>
    </location>
</feature>
<dbReference type="EMBL" id="JBHLZU010000020">
    <property type="protein sequence ID" value="MFB9907125.1"/>
    <property type="molecule type" value="Genomic_DNA"/>
</dbReference>
<proteinExistence type="predicted"/>
<keyword evidence="2" id="KW-0472">Membrane</keyword>
<name>A0ABV6A372_9PSEU</name>
<feature type="compositionally biased region" description="Gly residues" evidence="1">
    <location>
        <begin position="302"/>
        <end position="327"/>
    </location>
</feature>
<evidence type="ECO:0000256" key="1">
    <source>
        <dbReference type="SAM" id="MobiDB-lite"/>
    </source>
</evidence>
<dbReference type="InterPro" id="IPR031928">
    <property type="entry name" value="RsdA_SigD-bd"/>
</dbReference>
<feature type="compositionally biased region" description="Pro residues" evidence="1">
    <location>
        <begin position="331"/>
        <end position="342"/>
    </location>
</feature>
<organism evidence="4 5">
    <name type="scientific">Allokutzneria oryzae</name>
    <dbReference type="NCBI Taxonomy" id="1378989"/>
    <lineage>
        <taxon>Bacteria</taxon>
        <taxon>Bacillati</taxon>
        <taxon>Actinomycetota</taxon>
        <taxon>Actinomycetes</taxon>
        <taxon>Pseudonocardiales</taxon>
        <taxon>Pseudonocardiaceae</taxon>
        <taxon>Allokutzneria</taxon>
    </lineage>
</organism>
<keyword evidence="2" id="KW-1133">Transmembrane helix</keyword>
<sequence length="342" mass="34765">MVERENDLDGPTVRRIGRERRTSALLPSDAAWSADDGDRTPGENDPIDFVAVQADDALLDTLRSSDSVDGGIADPELSALLLSWRREVDSESIGELVDLDTAVATINAAKARRRPRNRLLIPLASAAAVLAIAFTGVGLAARDAQPGDALWGLAKVLYSDHTRSVEAAASAREDLTTAALALRHGNYNDAAAALTRAVSKLEAVAVEDGAAALIDQHQSLVKQLVTSSPGTPPPPPVNNTSVSPPPPTQNPSSPSTTQQSNSNTSPTTTTQPPATTTTTPPTTTTVPTTTTPSTTDSTTGSNGAGTGTGTGTNGGTTEGSARSGGGSLPQSPSPPAAPSVGG</sequence>
<reference evidence="4 5" key="1">
    <citation type="submission" date="2024-09" db="EMBL/GenBank/DDBJ databases">
        <authorList>
            <person name="Sun Q."/>
            <person name="Mori K."/>
        </authorList>
    </citation>
    <scope>NUCLEOTIDE SEQUENCE [LARGE SCALE GENOMIC DNA]</scope>
    <source>
        <strain evidence="4 5">TBRC 7907</strain>
    </source>
</reference>
<accession>A0ABV6A372</accession>
<gene>
    <name evidence="4" type="ORF">ACFFQA_24585</name>
</gene>
<protein>
    <submittedName>
        <fullName evidence="4">Anti-sigma-D factor RsdA</fullName>
    </submittedName>
</protein>